<dbReference type="EMBL" id="CP000698">
    <property type="protein sequence ID" value="ABQ27598.1"/>
    <property type="molecule type" value="Genomic_DNA"/>
</dbReference>
<dbReference type="HOGENOM" id="CLU_108869_2_1_7"/>
<dbReference type="Gene3D" id="2.40.128.520">
    <property type="match status" value="1"/>
</dbReference>
<name>A5G730_GEOUR</name>
<dbReference type="OrthoDB" id="9814399at2"/>
<dbReference type="InterPro" id="IPR019223">
    <property type="entry name" value="DUF2147"/>
</dbReference>
<dbReference type="Pfam" id="PF09917">
    <property type="entry name" value="DUF2147"/>
    <property type="match status" value="1"/>
</dbReference>
<proteinExistence type="predicted"/>
<dbReference type="STRING" id="351605.Gura_3442"/>
<evidence type="ECO:0000313" key="3">
    <source>
        <dbReference type="EMBL" id="ABQ27598.1"/>
    </source>
</evidence>
<accession>A5G730</accession>
<dbReference type="Proteomes" id="UP000006695">
    <property type="component" value="Chromosome"/>
</dbReference>
<feature type="chain" id="PRO_5002683360" evidence="1">
    <location>
        <begin position="20"/>
        <end position="148"/>
    </location>
</feature>
<keyword evidence="4" id="KW-1185">Reference proteome</keyword>
<sequence length="148" mass="16839">MDKLLIVVTLILLAAPAFASGPDDVLGLWKTAGDRSRIELYRCGEKICGKVGWLREPRFTRSEDGPVGEVKIDWRNPDPALQKRLILGLQVIERLIYAGDNRWEKGVCYDPESGKSYKCKMRFVAPDRLDLRGYIGFSFIGRTYTLTR</sequence>
<evidence type="ECO:0000256" key="1">
    <source>
        <dbReference type="SAM" id="SignalP"/>
    </source>
</evidence>
<dbReference type="RefSeq" id="WP_011940259.1">
    <property type="nucleotide sequence ID" value="NC_009483.1"/>
</dbReference>
<keyword evidence="1" id="KW-0732">Signal</keyword>
<feature type="signal peptide" evidence="1">
    <location>
        <begin position="1"/>
        <end position="19"/>
    </location>
</feature>
<reference evidence="3 4" key="1">
    <citation type="submission" date="2007-05" db="EMBL/GenBank/DDBJ databases">
        <title>Complete sequence of Geobacter uraniireducens Rf4.</title>
        <authorList>
            <consortium name="US DOE Joint Genome Institute"/>
            <person name="Copeland A."/>
            <person name="Lucas S."/>
            <person name="Lapidus A."/>
            <person name="Barry K."/>
            <person name="Detter J.C."/>
            <person name="Glavina del Rio T."/>
            <person name="Hammon N."/>
            <person name="Israni S."/>
            <person name="Dalin E."/>
            <person name="Tice H."/>
            <person name="Pitluck S."/>
            <person name="Chertkov O."/>
            <person name="Brettin T."/>
            <person name="Bruce D."/>
            <person name="Han C."/>
            <person name="Schmutz J."/>
            <person name="Larimer F."/>
            <person name="Land M."/>
            <person name="Hauser L."/>
            <person name="Kyrpides N."/>
            <person name="Mikhailova N."/>
            <person name="Shelobolina E."/>
            <person name="Aklujkar M."/>
            <person name="Lovley D."/>
            <person name="Richardson P."/>
        </authorList>
    </citation>
    <scope>NUCLEOTIDE SEQUENCE [LARGE SCALE GENOMIC DNA]</scope>
    <source>
        <strain evidence="3 4">Rf4</strain>
    </source>
</reference>
<dbReference type="PANTHER" id="PTHR36919">
    <property type="entry name" value="BLR1215 PROTEIN"/>
    <property type="match status" value="1"/>
</dbReference>
<protein>
    <submittedName>
        <fullName evidence="3">Uncharacterized protein-like protein</fullName>
    </submittedName>
</protein>
<dbReference type="PANTHER" id="PTHR36919:SF2">
    <property type="entry name" value="BLL6627 PROTEIN"/>
    <property type="match status" value="1"/>
</dbReference>
<evidence type="ECO:0000259" key="2">
    <source>
        <dbReference type="Pfam" id="PF09917"/>
    </source>
</evidence>
<evidence type="ECO:0000313" key="4">
    <source>
        <dbReference type="Proteomes" id="UP000006695"/>
    </source>
</evidence>
<dbReference type="AlphaFoldDB" id="A5G730"/>
<gene>
    <name evidence="3" type="ordered locus">Gura_3442</name>
</gene>
<feature type="domain" description="DUF2147" evidence="2">
    <location>
        <begin position="27"/>
        <end position="148"/>
    </location>
</feature>
<dbReference type="KEGG" id="gur:Gura_3442"/>
<organism evidence="3 4">
    <name type="scientific">Geotalea uraniireducens (strain Rf4)</name>
    <name type="common">Geobacter uraniireducens</name>
    <dbReference type="NCBI Taxonomy" id="351605"/>
    <lineage>
        <taxon>Bacteria</taxon>
        <taxon>Pseudomonadati</taxon>
        <taxon>Thermodesulfobacteriota</taxon>
        <taxon>Desulfuromonadia</taxon>
        <taxon>Geobacterales</taxon>
        <taxon>Geobacteraceae</taxon>
        <taxon>Geotalea</taxon>
    </lineage>
</organism>